<dbReference type="STRING" id="1888995.BD935_03320"/>
<feature type="transmembrane region" description="Helical" evidence="1">
    <location>
        <begin position="6"/>
        <end position="27"/>
    </location>
</feature>
<dbReference type="Proteomes" id="UP000183080">
    <property type="component" value="Unassembled WGS sequence"/>
</dbReference>
<evidence type="ECO:0008006" key="4">
    <source>
        <dbReference type="Google" id="ProtNLM"/>
    </source>
</evidence>
<keyword evidence="1" id="KW-0472">Membrane</keyword>
<reference evidence="2 3" key="1">
    <citation type="submission" date="2016-08" db="EMBL/GenBank/DDBJ databases">
        <title>New Insights into Marine Group III Euryarchaeota, from dark to light.</title>
        <authorList>
            <person name="Haro-Moreno J.M."/>
            <person name="Rodriguez-Valera F."/>
            <person name="Lopez-Garcia P."/>
            <person name="Moreira D."/>
            <person name="Martin-Cuadrado A.B."/>
        </authorList>
    </citation>
    <scope>NUCLEOTIDE SEQUENCE [LARGE SCALE GENOMIC DNA]</scope>
    <source>
        <strain evidence="2">CG-Epi1</strain>
    </source>
</reference>
<protein>
    <recommendedName>
        <fullName evidence="4">DUF4430 domain-containing protein</fullName>
    </recommendedName>
</protein>
<evidence type="ECO:0000313" key="3">
    <source>
        <dbReference type="Proteomes" id="UP000183080"/>
    </source>
</evidence>
<organism evidence="2 3">
    <name type="scientific">Marine Group III euryarchaeote CG-Epi1</name>
    <dbReference type="NCBI Taxonomy" id="1888995"/>
    <lineage>
        <taxon>Archaea</taxon>
        <taxon>Methanobacteriati</taxon>
        <taxon>Thermoplasmatota</taxon>
        <taxon>Thermoplasmata</taxon>
        <taxon>Candidatus Thermoprofundales</taxon>
    </lineage>
</organism>
<name>A0A1J5T5K2_9ARCH</name>
<evidence type="ECO:0000313" key="2">
    <source>
        <dbReference type="EMBL" id="OIR16135.1"/>
    </source>
</evidence>
<dbReference type="EMBL" id="MIZA01000025">
    <property type="protein sequence ID" value="OIR16135.1"/>
    <property type="molecule type" value="Genomic_DNA"/>
</dbReference>
<dbReference type="AlphaFoldDB" id="A0A1J5T5K2"/>
<keyword evidence="1" id="KW-1133">Transmembrane helix</keyword>
<accession>A0A1J5T5K2</accession>
<dbReference type="Gene3D" id="2.170.130.30">
    <property type="match status" value="1"/>
</dbReference>
<evidence type="ECO:0000256" key="1">
    <source>
        <dbReference type="SAM" id="Phobius"/>
    </source>
</evidence>
<keyword evidence="1" id="KW-0812">Transmembrane</keyword>
<comment type="caution">
    <text evidence="2">The sequence shown here is derived from an EMBL/GenBank/DDBJ whole genome shotgun (WGS) entry which is preliminary data.</text>
</comment>
<proteinExistence type="predicted"/>
<gene>
    <name evidence="2" type="ORF">BD935_03320</name>
</gene>
<sequence>MSKTKILVAVALINIVVIAGIVNELGFGNEEVDTSTIVTAKLTISYSNAGDNDTLTFESITTTESTVFGLLMAASSEGNYEVMTTNDGQGITVTDILVNDCDDCEKEEGYSWQYTLNGFYSDIAPNRNIITNDDVVEWIYTNEI</sequence>